<evidence type="ECO:0000256" key="1">
    <source>
        <dbReference type="SAM" id="MobiDB-lite"/>
    </source>
</evidence>
<sequence length="88" mass="9463">MAASPVTPSPPVSASGVSLLCRLFWLEKLGGGSLLCVEVRNAKAGRPEVDESERRKLNEDGRKNEMYSDSYSSTISPPHLLTLASLTS</sequence>
<reference evidence="2 3" key="1">
    <citation type="submission" date="2019-05" db="EMBL/GenBank/DDBJ databases">
        <title>Another draft genome of Portunus trituberculatus and its Hox gene families provides insights of decapod evolution.</title>
        <authorList>
            <person name="Jeong J.-H."/>
            <person name="Song I."/>
            <person name="Kim S."/>
            <person name="Choi T."/>
            <person name="Kim D."/>
            <person name="Ryu S."/>
            <person name="Kim W."/>
        </authorList>
    </citation>
    <scope>NUCLEOTIDE SEQUENCE [LARGE SCALE GENOMIC DNA]</scope>
    <source>
        <tissue evidence="2">Muscle</tissue>
    </source>
</reference>
<name>A0A5B7EDE1_PORTR</name>
<feature type="compositionally biased region" description="Polar residues" evidence="1">
    <location>
        <begin position="67"/>
        <end position="76"/>
    </location>
</feature>
<organism evidence="2 3">
    <name type="scientific">Portunus trituberculatus</name>
    <name type="common">Swimming crab</name>
    <name type="synonym">Neptunus trituberculatus</name>
    <dbReference type="NCBI Taxonomy" id="210409"/>
    <lineage>
        <taxon>Eukaryota</taxon>
        <taxon>Metazoa</taxon>
        <taxon>Ecdysozoa</taxon>
        <taxon>Arthropoda</taxon>
        <taxon>Crustacea</taxon>
        <taxon>Multicrustacea</taxon>
        <taxon>Malacostraca</taxon>
        <taxon>Eumalacostraca</taxon>
        <taxon>Eucarida</taxon>
        <taxon>Decapoda</taxon>
        <taxon>Pleocyemata</taxon>
        <taxon>Brachyura</taxon>
        <taxon>Eubrachyura</taxon>
        <taxon>Portunoidea</taxon>
        <taxon>Portunidae</taxon>
        <taxon>Portuninae</taxon>
        <taxon>Portunus</taxon>
    </lineage>
</organism>
<evidence type="ECO:0000313" key="2">
    <source>
        <dbReference type="EMBL" id="MPC31359.1"/>
    </source>
</evidence>
<gene>
    <name evidence="2" type="ORF">E2C01_024646</name>
</gene>
<keyword evidence="3" id="KW-1185">Reference proteome</keyword>
<dbReference type="AlphaFoldDB" id="A0A5B7EDE1"/>
<dbReference type="EMBL" id="VSRR010002421">
    <property type="protein sequence ID" value="MPC31359.1"/>
    <property type="molecule type" value="Genomic_DNA"/>
</dbReference>
<protein>
    <submittedName>
        <fullName evidence="2">Uncharacterized protein</fullName>
    </submittedName>
</protein>
<feature type="compositionally biased region" description="Basic and acidic residues" evidence="1">
    <location>
        <begin position="45"/>
        <end position="66"/>
    </location>
</feature>
<accession>A0A5B7EDE1</accession>
<dbReference type="Proteomes" id="UP000324222">
    <property type="component" value="Unassembled WGS sequence"/>
</dbReference>
<proteinExistence type="predicted"/>
<evidence type="ECO:0000313" key="3">
    <source>
        <dbReference type="Proteomes" id="UP000324222"/>
    </source>
</evidence>
<feature type="region of interest" description="Disordered" evidence="1">
    <location>
        <begin position="43"/>
        <end position="77"/>
    </location>
</feature>
<comment type="caution">
    <text evidence="2">The sequence shown here is derived from an EMBL/GenBank/DDBJ whole genome shotgun (WGS) entry which is preliminary data.</text>
</comment>